<dbReference type="GO" id="GO:0008094">
    <property type="term" value="F:ATP-dependent activity, acting on DNA"/>
    <property type="evidence" value="ECO:0007669"/>
    <property type="project" value="TreeGrafter"/>
</dbReference>
<protein>
    <submittedName>
        <fullName evidence="5">Helicase superfamily, c-terminal domain protein</fullName>
    </submittedName>
</protein>
<dbReference type="VEuPathDB" id="GiardiaDB:QR46_1258"/>
<evidence type="ECO:0000259" key="4">
    <source>
        <dbReference type="PROSITE" id="PS51194"/>
    </source>
</evidence>
<dbReference type="GO" id="GO:0016787">
    <property type="term" value="F:hydrolase activity"/>
    <property type="evidence" value="ECO:0007669"/>
    <property type="project" value="UniProtKB-KW"/>
</dbReference>
<feature type="region of interest" description="Disordered" evidence="2">
    <location>
        <begin position="93"/>
        <end position="127"/>
    </location>
</feature>
<feature type="domain" description="Helicase ATP-binding" evidence="3">
    <location>
        <begin position="200"/>
        <end position="408"/>
    </location>
</feature>
<dbReference type="Pfam" id="PF00176">
    <property type="entry name" value="SNF2-rel_dom"/>
    <property type="match status" value="1"/>
</dbReference>
<dbReference type="VEuPathDB" id="GiardiaDB:GL50581_213"/>
<organism evidence="5 6">
    <name type="scientific">Giardia intestinalis</name>
    <name type="common">Giardia lamblia</name>
    <dbReference type="NCBI Taxonomy" id="5741"/>
    <lineage>
        <taxon>Eukaryota</taxon>
        <taxon>Metamonada</taxon>
        <taxon>Diplomonadida</taxon>
        <taxon>Hexamitidae</taxon>
        <taxon>Giardiinae</taxon>
        <taxon>Giardia</taxon>
    </lineage>
</organism>
<name>V6TZ16_GIAIN</name>
<comment type="caution">
    <text evidence="5">The sequence shown here is derived from an EMBL/GenBank/DDBJ whole genome shotgun (WGS) entry which is preliminary data.</text>
</comment>
<evidence type="ECO:0000313" key="6">
    <source>
        <dbReference type="Proteomes" id="UP000018040"/>
    </source>
</evidence>
<dbReference type="InterPro" id="IPR049730">
    <property type="entry name" value="SNF2/RAD54-like_C"/>
</dbReference>
<dbReference type="Proteomes" id="UP000018040">
    <property type="component" value="Unassembled WGS sequence"/>
</dbReference>
<keyword evidence="5" id="KW-0067">ATP-binding</keyword>
<dbReference type="Gene3D" id="3.40.50.10810">
    <property type="entry name" value="Tandem AAA-ATPase domain"/>
    <property type="match status" value="1"/>
</dbReference>
<dbReference type="InterPro" id="IPR014001">
    <property type="entry name" value="Helicase_ATP-bd"/>
</dbReference>
<dbReference type="PANTHER" id="PTHR45629:SF7">
    <property type="entry name" value="DNA EXCISION REPAIR PROTEIN ERCC-6-RELATED"/>
    <property type="match status" value="1"/>
</dbReference>
<evidence type="ECO:0000256" key="1">
    <source>
        <dbReference type="ARBA" id="ARBA00022801"/>
    </source>
</evidence>
<dbReference type="PROSITE" id="PS51194">
    <property type="entry name" value="HELICASE_CTER"/>
    <property type="match status" value="1"/>
</dbReference>
<dbReference type="VEuPathDB" id="GiardiaDB:DHA2_150814"/>
<dbReference type="Gene3D" id="3.40.50.300">
    <property type="entry name" value="P-loop containing nucleotide triphosphate hydrolases"/>
    <property type="match status" value="1"/>
</dbReference>
<evidence type="ECO:0000259" key="3">
    <source>
        <dbReference type="PROSITE" id="PS51192"/>
    </source>
</evidence>
<keyword evidence="5" id="KW-0547">Nucleotide-binding</keyword>
<sequence length="939" mass="106312">MKQTSVLKSMHAAGLDIEQQLFQQEIQSYCDEISSLKAKIATETSQNKRKSLEAKLLDAKKRFTFFLKQSSTTERTFGDALGELEQHAEITHEPGIKQLHTDSEQKAENSTDSIPSSNEISRFDTDLSQDSNSIGCVFDSQNDLEVERYVERITQQTRINDEIAIADLTNLIEVIPGYKVYGPLYASLRKYQQAGVKWILRLFSLNSGGLLADEPGVGKTVQTVVALSALFLSGKLKHALLIVPSTIQTQWLEMTRSWWPPTRCIPLSRASAVAYGVSETANDIYTSFLFSLAADLRAQSSRTCTYAGKVLTLGECGTIFIASYDFAMRNADALNLFFQILTSNSTSSQQPCIHYTVFDEVHYLKNTETIRIKALRTLRISCKLGLSATPVQNSLIEIYSLITFIQPNILGDYDSFLQEYDIPIRKGSMENSNYEDISLAASLAQRLANRLKPYILRRLKSDVERSLPPKVEHLVFIRLSDTQEQLYLQLLSSDEAIIKLKQLSATSRTFGEGIAKLTMAKLIQLQHICDHPSLLDTTGTDAPELQESSCKLTYLMEKLTELWNQSHDKILVFCQGRMMLSIVEKAFLEHSFFRDSYLRMDGHVPVDARPALISQFSTDPHIRLFLLTTRVGGLGLNLTAANHVFLLNPNWNPTIDDQSVERCWRITQTKRVTVYKIFTGGTIEEKIFNRQIYKRLLVSRVLDNASVTSLKLFKSDLFQLFTYNQPDVPINVITKEINTATGARKTGELMQEERRACKEKAIRNKIAELFDDDLRRFMGHEGSRRPKVTKEFLTFLRIQQPQEYIKLIEAICKDFCESNAYVYTSKVEENTPTGLFAAMGYRDEDDESSKVLLKEVNKETLQASIKGALEIACSAPSNAVTLYAIKEPLRYLEDSAQVALIDYLFSRSTSEELQTHTMLELKDTIIHRINLAGVVHEKK</sequence>
<dbReference type="PANTHER" id="PTHR45629">
    <property type="entry name" value="SNF2/RAD54 FAMILY MEMBER"/>
    <property type="match status" value="1"/>
</dbReference>
<feature type="compositionally biased region" description="Polar residues" evidence="2">
    <location>
        <begin position="110"/>
        <end position="127"/>
    </location>
</feature>
<dbReference type="InterPro" id="IPR038718">
    <property type="entry name" value="SNF2-like_sf"/>
</dbReference>
<dbReference type="InterPro" id="IPR001650">
    <property type="entry name" value="Helicase_C-like"/>
</dbReference>
<dbReference type="GO" id="GO:0006283">
    <property type="term" value="P:transcription-coupled nucleotide-excision repair"/>
    <property type="evidence" value="ECO:0007669"/>
    <property type="project" value="TreeGrafter"/>
</dbReference>
<keyword evidence="5" id="KW-0347">Helicase</keyword>
<dbReference type="CDD" id="cd18793">
    <property type="entry name" value="SF2_C_SNF"/>
    <property type="match status" value="1"/>
</dbReference>
<dbReference type="InterPro" id="IPR050496">
    <property type="entry name" value="SNF2_RAD54_helicase_repair"/>
</dbReference>
<dbReference type="PROSITE" id="PS51192">
    <property type="entry name" value="HELICASE_ATP_BIND_1"/>
    <property type="match status" value="1"/>
</dbReference>
<gene>
    <name evidence="5" type="ORF">GSB_151788</name>
</gene>
<dbReference type="GO" id="GO:0004386">
    <property type="term" value="F:helicase activity"/>
    <property type="evidence" value="ECO:0007669"/>
    <property type="project" value="UniProtKB-KW"/>
</dbReference>
<reference evidence="6" key="1">
    <citation type="submission" date="2012-02" db="EMBL/GenBank/DDBJ databases">
        <title>Genome sequencing of Giardia lamblia Genotypes A2 and B isolates (DH and GS) and comparative analysis with the genomes of Genotypes A1 and E (WB and Pig).</title>
        <authorList>
            <person name="Adam R."/>
            <person name="Dahlstrom E."/>
            <person name="Martens C."/>
            <person name="Bruno D."/>
            <person name="Barbian K."/>
            <person name="Porcella S.F."/>
            <person name="Nash T."/>
        </authorList>
    </citation>
    <scope>NUCLEOTIDE SEQUENCE</scope>
    <source>
        <strain evidence="6">GS</strain>
    </source>
</reference>
<keyword evidence="1" id="KW-0378">Hydrolase</keyword>
<evidence type="ECO:0000256" key="2">
    <source>
        <dbReference type="SAM" id="MobiDB-lite"/>
    </source>
</evidence>
<dbReference type="SUPFAM" id="SSF52540">
    <property type="entry name" value="P-loop containing nucleoside triphosphate hydrolases"/>
    <property type="match status" value="2"/>
</dbReference>
<dbReference type="EMBL" id="AHHH01000036">
    <property type="protein sequence ID" value="ESU43854.1"/>
    <property type="molecule type" value="Genomic_DNA"/>
</dbReference>
<proteinExistence type="predicted"/>
<feature type="compositionally biased region" description="Basic and acidic residues" evidence="2">
    <location>
        <begin position="93"/>
        <end position="109"/>
    </location>
</feature>
<dbReference type="GO" id="GO:0005634">
    <property type="term" value="C:nucleus"/>
    <property type="evidence" value="ECO:0007669"/>
    <property type="project" value="TreeGrafter"/>
</dbReference>
<reference evidence="5 6" key="2">
    <citation type="journal article" date="2013" name="Genome Biol. Evol.">
        <title>Genome sequencing of Giardia lamblia genotypes A2 and B isolates (DH and GS) and comparative analysis with the genomes of genotypes A1 and E (WB and Pig).</title>
        <authorList>
            <person name="Adam R.D."/>
            <person name="Dahlstrom E.W."/>
            <person name="Martens C.A."/>
            <person name="Bruno D.P."/>
            <person name="Barbian K.D."/>
            <person name="Ricklefs S.M."/>
            <person name="Hernandez M.M."/>
            <person name="Narla N.P."/>
            <person name="Patel R.B."/>
            <person name="Porcella S.F."/>
            <person name="Nash T.E."/>
        </authorList>
    </citation>
    <scope>NUCLEOTIDE SEQUENCE [LARGE SCALE GENOMIC DNA]</scope>
    <source>
        <strain evidence="5 6">GS</strain>
    </source>
</reference>
<dbReference type="Pfam" id="PF00271">
    <property type="entry name" value="Helicase_C"/>
    <property type="match status" value="1"/>
</dbReference>
<dbReference type="InterPro" id="IPR027417">
    <property type="entry name" value="P-loop_NTPase"/>
</dbReference>
<evidence type="ECO:0000313" key="5">
    <source>
        <dbReference type="EMBL" id="ESU43854.1"/>
    </source>
</evidence>
<feature type="domain" description="Helicase C-terminal" evidence="4">
    <location>
        <begin position="554"/>
        <end position="713"/>
    </location>
</feature>
<dbReference type="OrthoDB" id="10252227at2759"/>
<dbReference type="SMART" id="SM00490">
    <property type="entry name" value="HELICc"/>
    <property type="match status" value="1"/>
</dbReference>
<dbReference type="SMART" id="SM00487">
    <property type="entry name" value="DEXDc"/>
    <property type="match status" value="1"/>
</dbReference>
<accession>V6TZ16</accession>
<dbReference type="InterPro" id="IPR000330">
    <property type="entry name" value="SNF2_N"/>
</dbReference>
<dbReference type="AlphaFoldDB" id="V6TZ16"/>
<dbReference type="GO" id="GO:0005524">
    <property type="term" value="F:ATP binding"/>
    <property type="evidence" value="ECO:0007669"/>
    <property type="project" value="InterPro"/>
</dbReference>
<dbReference type="VEuPathDB" id="GiardiaDB:GL50803_0087205"/>